<evidence type="ECO:0000313" key="2">
    <source>
        <dbReference type="EMBL" id="KAK4450658.1"/>
    </source>
</evidence>
<protein>
    <recommendedName>
        <fullName evidence="4">Transmembrane protein</fullName>
    </recommendedName>
</protein>
<comment type="caution">
    <text evidence="2">The sequence shown here is derived from an EMBL/GenBank/DDBJ whole genome shotgun (WGS) entry which is preliminary data.</text>
</comment>
<dbReference type="EMBL" id="MU865931">
    <property type="protein sequence ID" value="KAK4450658.1"/>
    <property type="molecule type" value="Genomic_DNA"/>
</dbReference>
<keyword evidence="1" id="KW-0812">Transmembrane</keyword>
<keyword evidence="1" id="KW-1133">Transmembrane helix</keyword>
<evidence type="ECO:0008006" key="4">
    <source>
        <dbReference type="Google" id="ProtNLM"/>
    </source>
</evidence>
<proteinExistence type="predicted"/>
<reference evidence="2" key="2">
    <citation type="submission" date="2023-05" db="EMBL/GenBank/DDBJ databases">
        <authorList>
            <consortium name="Lawrence Berkeley National Laboratory"/>
            <person name="Steindorff A."/>
            <person name="Hensen N."/>
            <person name="Bonometti L."/>
            <person name="Westerberg I."/>
            <person name="Brannstrom I.O."/>
            <person name="Guillou S."/>
            <person name="Cros-Aarteil S."/>
            <person name="Calhoun S."/>
            <person name="Haridas S."/>
            <person name="Kuo A."/>
            <person name="Mondo S."/>
            <person name="Pangilinan J."/>
            <person name="Riley R."/>
            <person name="Labutti K."/>
            <person name="Andreopoulos B."/>
            <person name="Lipzen A."/>
            <person name="Chen C."/>
            <person name="Yanf M."/>
            <person name="Daum C."/>
            <person name="Ng V."/>
            <person name="Clum A."/>
            <person name="Ohm R."/>
            <person name="Martin F."/>
            <person name="Silar P."/>
            <person name="Natvig D."/>
            <person name="Lalanne C."/>
            <person name="Gautier V."/>
            <person name="Ament-Velasquez S.L."/>
            <person name="Kruys A."/>
            <person name="Hutchinson M.I."/>
            <person name="Powell A.J."/>
            <person name="Barry K."/>
            <person name="Miller A.N."/>
            <person name="Grigoriev I.V."/>
            <person name="Debuchy R."/>
            <person name="Gladieux P."/>
            <person name="Thoren M.H."/>
            <person name="Johannesson H."/>
        </authorList>
    </citation>
    <scope>NUCLEOTIDE SEQUENCE</scope>
    <source>
        <strain evidence="2">PSN243</strain>
    </source>
</reference>
<dbReference type="AlphaFoldDB" id="A0AAV9GTH7"/>
<sequence>MSPSPPLYIGPPVWLCIWVFASLDTVIFPFISWRGVFRVRCLDRAEIARHLAVRALSFSFCAWFGNWD</sequence>
<dbReference type="Proteomes" id="UP001321760">
    <property type="component" value="Unassembled WGS sequence"/>
</dbReference>
<feature type="transmembrane region" description="Helical" evidence="1">
    <location>
        <begin position="51"/>
        <end position="67"/>
    </location>
</feature>
<keyword evidence="1" id="KW-0472">Membrane</keyword>
<reference evidence="2" key="1">
    <citation type="journal article" date="2023" name="Mol. Phylogenet. Evol.">
        <title>Genome-scale phylogeny and comparative genomics of the fungal order Sordariales.</title>
        <authorList>
            <person name="Hensen N."/>
            <person name="Bonometti L."/>
            <person name="Westerberg I."/>
            <person name="Brannstrom I.O."/>
            <person name="Guillou S."/>
            <person name="Cros-Aarteil S."/>
            <person name="Calhoun S."/>
            <person name="Haridas S."/>
            <person name="Kuo A."/>
            <person name="Mondo S."/>
            <person name="Pangilinan J."/>
            <person name="Riley R."/>
            <person name="LaButti K."/>
            <person name="Andreopoulos B."/>
            <person name="Lipzen A."/>
            <person name="Chen C."/>
            <person name="Yan M."/>
            <person name="Daum C."/>
            <person name="Ng V."/>
            <person name="Clum A."/>
            <person name="Steindorff A."/>
            <person name="Ohm R.A."/>
            <person name="Martin F."/>
            <person name="Silar P."/>
            <person name="Natvig D.O."/>
            <person name="Lalanne C."/>
            <person name="Gautier V."/>
            <person name="Ament-Velasquez S.L."/>
            <person name="Kruys A."/>
            <person name="Hutchinson M.I."/>
            <person name="Powell A.J."/>
            <person name="Barry K."/>
            <person name="Miller A.N."/>
            <person name="Grigoriev I.V."/>
            <person name="Debuchy R."/>
            <person name="Gladieux P."/>
            <person name="Hiltunen Thoren M."/>
            <person name="Johannesson H."/>
        </authorList>
    </citation>
    <scope>NUCLEOTIDE SEQUENCE</scope>
    <source>
        <strain evidence="2">PSN243</strain>
    </source>
</reference>
<name>A0AAV9GTH7_9PEZI</name>
<evidence type="ECO:0000256" key="1">
    <source>
        <dbReference type="SAM" id="Phobius"/>
    </source>
</evidence>
<gene>
    <name evidence="2" type="ORF">QBC34DRAFT_62018</name>
</gene>
<evidence type="ECO:0000313" key="3">
    <source>
        <dbReference type="Proteomes" id="UP001321760"/>
    </source>
</evidence>
<feature type="transmembrane region" description="Helical" evidence="1">
    <location>
        <begin position="12"/>
        <end position="31"/>
    </location>
</feature>
<keyword evidence="3" id="KW-1185">Reference proteome</keyword>
<organism evidence="2 3">
    <name type="scientific">Podospora aff. communis PSN243</name>
    <dbReference type="NCBI Taxonomy" id="3040156"/>
    <lineage>
        <taxon>Eukaryota</taxon>
        <taxon>Fungi</taxon>
        <taxon>Dikarya</taxon>
        <taxon>Ascomycota</taxon>
        <taxon>Pezizomycotina</taxon>
        <taxon>Sordariomycetes</taxon>
        <taxon>Sordariomycetidae</taxon>
        <taxon>Sordariales</taxon>
        <taxon>Podosporaceae</taxon>
        <taxon>Podospora</taxon>
    </lineage>
</organism>
<accession>A0AAV9GTH7</accession>